<reference evidence="7 8" key="1">
    <citation type="journal article" date="2014" name="Am. J. Bot.">
        <title>Genome assembly and annotation for red clover (Trifolium pratense; Fabaceae).</title>
        <authorList>
            <person name="Istvanek J."/>
            <person name="Jaros M."/>
            <person name="Krenek A."/>
            <person name="Repkova J."/>
        </authorList>
    </citation>
    <scope>NUCLEOTIDE SEQUENCE [LARGE SCALE GENOMIC DNA]</scope>
    <source>
        <strain evidence="8">cv. Tatra</strain>
        <tissue evidence="7">Young leaves</tissue>
    </source>
</reference>
<keyword evidence="5" id="KW-0539">Nucleus</keyword>
<organism evidence="7 8">
    <name type="scientific">Trifolium pratense</name>
    <name type="common">Red clover</name>
    <dbReference type="NCBI Taxonomy" id="57577"/>
    <lineage>
        <taxon>Eukaryota</taxon>
        <taxon>Viridiplantae</taxon>
        <taxon>Streptophyta</taxon>
        <taxon>Embryophyta</taxon>
        <taxon>Tracheophyta</taxon>
        <taxon>Spermatophyta</taxon>
        <taxon>Magnoliopsida</taxon>
        <taxon>eudicotyledons</taxon>
        <taxon>Gunneridae</taxon>
        <taxon>Pentapetalae</taxon>
        <taxon>rosids</taxon>
        <taxon>fabids</taxon>
        <taxon>Fabales</taxon>
        <taxon>Fabaceae</taxon>
        <taxon>Papilionoideae</taxon>
        <taxon>50 kb inversion clade</taxon>
        <taxon>NPAAA clade</taxon>
        <taxon>Hologalegina</taxon>
        <taxon>IRL clade</taxon>
        <taxon>Trifolieae</taxon>
        <taxon>Trifolium</taxon>
    </lineage>
</organism>
<evidence type="ECO:0000256" key="4">
    <source>
        <dbReference type="ARBA" id="ARBA00023163"/>
    </source>
</evidence>
<evidence type="ECO:0000313" key="7">
    <source>
        <dbReference type="EMBL" id="PNX83460.1"/>
    </source>
</evidence>
<evidence type="ECO:0000256" key="5">
    <source>
        <dbReference type="ARBA" id="ARBA00023242"/>
    </source>
</evidence>
<dbReference type="AlphaFoldDB" id="A0A2K3LY46"/>
<dbReference type="GO" id="GO:0000981">
    <property type="term" value="F:DNA-binding transcription factor activity, RNA polymerase II-specific"/>
    <property type="evidence" value="ECO:0007669"/>
    <property type="project" value="InterPro"/>
</dbReference>
<comment type="subcellular location">
    <subcellularLocation>
        <location evidence="1">Nucleus</location>
    </subcellularLocation>
</comment>
<dbReference type="PANTHER" id="PTHR11945">
    <property type="entry name" value="MADS BOX PROTEIN"/>
    <property type="match status" value="1"/>
</dbReference>
<comment type="caution">
    <text evidence="7">The sequence shown here is derived from an EMBL/GenBank/DDBJ whole genome shotgun (WGS) entry which is preliminary data.</text>
</comment>
<dbReference type="GO" id="GO:0045944">
    <property type="term" value="P:positive regulation of transcription by RNA polymerase II"/>
    <property type="evidence" value="ECO:0007669"/>
    <property type="project" value="InterPro"/>
</dbReference>
<evidence type="ECO:0000256" key="2">
    <source>
        <dbReference type="ARBA" id="ARBA00023015"/>
    </source>
</evidence>
<dbReference type="EMBL" id="ASHM01044174">
    <property type="protein sequence ID" value="PNX83460.1"/>
    <property type="molecule type" value="Genomic_DNA"/>
</dbReference>
<dbReference type="InterPro" id="IPR036879">
    <property type="entry name" value="TF_MADSbox_sf"/>
</dbReference>
<dbReference type="GO" id="GO:0005634">
    <property type="term" value="C:nucleus"/>
    <property type="evidence" value="ECO:0007669"/>
    <property type="project" value="UniProtKB-SubCell"/>
</dbReference>
<gene>
    <name evidence="7" type="ORF">L195_g039503</name>
</gene>
<dbReference type="SUPFAM" id="SSF55455">
    <property type="entry name" value="SRF-like"/>
    <property type="match status" value="1"/>
</dbReference>
<proteinExistence type="predicted"/>
<dbReference type="Proteomes" id="UP000236291">
    <property type="component" value="Unassembled WGS sequence"/>
</dbReference>
<dbReference type="InterPro" id="IPR033897">
    <property type="entry name" value="SRF-like_MADS-box"/>
</dbReference>
<feature type="domain" description="MADS-box" evidence="6">
    <location>
        <begin position="1"/>
        <end position="49"/>
    </location>
</feature>
<dbReference type="GO" id="GO:0000978">
    <property type="term" value="F:RNA polymerase II cis-regulatory region sequence-specific DNA binding"/>
    <property type="evidence" value="ECO:0007669"/>
    <property type="project" value="TreeGrafter"/>
</dbReference>
<keyword evidence="4" id="KW-0804">Transcription</keyword>
<reference evidence="7 8" key="2">
    <citation type="journal article" date="2017" name="Front. Plant Sci.">
        <title>Gene Classification and Mining of Molecular Markers Useful in Red Clover (Trifolium pratense) Breeding.</title>
        <authorList>
            <person name="Istvanek J."/>
            <person name="Dluhosova J."/>
            <person name="Dluhos P."/>
            <person name="Patkova L."/>
            <person name="Nedelnik J."/>
            <person name="Repkova J."/>
        </authorList>
    </citation>
    <scope>NUCLEOTIDE SEQUENCE [LARGE SCALE GENOMIC DNA]</scope>
    <source>
        <strain evidence="8">cv. Tatra</strain>
        <tissue evidence="7">Young leaves</tissue>
    </source>
</reference>
<dbReference type="PROSITE" id="PS50066">
    <property type="entry name" value="MADS_BOX_2"/>
    <property type="match status" value="1"/>
</dbReference>
<keyword evidence="3" id="KW-0238">DNA-binding</keyword>
<dbReference type="Pfam" id="PF00319">
    <property type="entry name" value="SRF-TF"/>
    <property type="match status" value="1"/>
</dbReference>
<keyword evidence="2" id="KW-0805">Transcription regulation</keyword>
<dbReference type="GO" id="GO:0046983">
    <property type="term" value="F:protein dimerization activity"/>
    <property type="evidence" value="ECO:0007669"/>
    <property type="project" value="InterPro"/>
</dbReference>
<evidence type="ECO:0000256" key="3">
    <source>
        <dbReference type="ARBA" id="ARBA00023125"/>
    </source>
</evidence>
<dbReference type="Gene3D" id="3.40.1810.10">
    <property type="entry name" value="Transcription factor, MADS-box"/>
    <property type="match status" value="1"/>
</dbReference>
<name>A0A2K3LY46_TRIPR</name>
<evidence type="ECO:0000256" key="1">
    <source>
        <dbReference type="ARBA" id="ARBA00004123"/>
    </source>
</evidence>
<accession>A0A2K3LY46</accession>
<dbReference type="PRINTS" id="PR00404">
    <property type="entry name" value="MADSDOMAIN"/>
</dbReference>
<dbReference type="PANTHER" id="PTHR11945:SF780">
    <property type="entry name" value="MADS-BOX TRANSCRIPTION FACTOR FAMILY PROTEIN"/>
    <property type="match status" value="1"/>
</dbReference>
<dbReference type="FunFam" id="3.40.1810.10:FF:000018">
    <property type="entry name" value="agamous-like MADS-box protein AGL80"/>
    <property type="match status" value="1"/>
</dbReference>
<dbReference type="SMART" id="SM00432">
    <property type="entry name" value="MADS"/>
    <property type="match status" value="1"/>
</dbReference>
<evidence type="ECO:0000313" key="8">
    <source>
        <dbReference type="Proteomes" id="UP000236291"/>
    </source>
</evidence>
<protein>
    <submittedName>
        <fullName evidence="7">Agamous-like mads-box protein agl80-like</fullName>
    </submittedName>
</protein>
<dbReference type="CDD" id="cd00266">
    <property type="entry name" value="MADS_SRF_like"/>
    <property type="match status" value="1"/>
</dbReference>
<evidence type="ECO:0000259" key="6">
    <source>
        <dbReference type="PROSITE" id="PS50066"/>
    </source>
</evidence>
<sequence length="250" mass="28730">MTRKKVKLAFISNDVARKTTYKKRQKGLLKKVEELSTLCGIDACAIIYGPYDPQPEIWPTPQGVQSVLSKFRTIPEFEKSKKMLNQETFMQQRILKAKDQVKKQMKDNKEKEMTLLMFQCLNLGEIVHNNLSRTDLNHLDWLIDQNLKDIDKRLEVEDNNYNNGPSQIITTQNQVPVQMALPPSPPPATPWKEEMAMVMGHSGMTMNNDDIMQRKFLMDLMVNGNGDETIPFGHPHDANLQSGFWSNQLP</sequence>
<dbReference type="InterPro" id="IPR002100">
    <property type="entry name" value="TF_MADSbox"/>
</dbReference>